<feature type="transmembrane region" description="Helical" evidence="19">
    <location>
        <begin position="51"/>
        <end position="71"/>
    </location>
</feature>
<accession>A0A134CF66</accession>
<keyword evidence="13 19" id="KW-1133">Transmembrane helix</keyword>
<evidence type="ECO:0000256" key="2">
    <source>
        <dbReference type="ARBA" id="ARBA00004651"/>
    </source>
</evidence>
<dbReference type="InterPro" id="IPR000374">
    <property type="entry name" value="PC_trans"/>
</dbReference>
<dbReference type="RefSeq" id="WP_062485986.1">
    <property type="nucleotide sequence ID" value="NZ_KQ960952.1"/>
</dbReference>
<evidence type="ECO:0000313" key="21">
    <source>
        <dbReference type="Proteomes" id="UP000070160"/>
    </source>
</evidence>
<keyword evidence="16" id="KW-0594">Phospholipid biosynthesis</keyword>
<proteinExistence type="inferred from homology"/>
<keyword evidence="8" id="KW-1003">Cell membrane</keyword>
<dbReference type="PANTHER" id="PTHR46382:SF1">
    <property type="entry name" value="PHOSPHATIDATE CYTIDYLYLTRANSFERASE"/>
    <property type="match status" value="1"/>
</dbReference>
<protein>
    <recommendedName>
        <fullName evidence="7 18">Phosphatidate cytidylyltransferase</fullName>
        <ecNumber evidence="6 18">2.7.7.41</ecNumber>
    </recommendedName>
</protein>
<evidence type="ECO:0000256" key="17">
    <source>
        <dbReference type="ARBA" id="ARBA00023264"/>
    </source>
</evidence>
<evidence type="ECO:0000256" key="12">
    <source>
        <dbReference type="ARBA" id="ARBA00022695"/>
    </source>
</evidence>
<dbReference type="PANTHER" id="PTHR46382">
    <property type="entry name" value="PHOSPHATIDATE CYTIDYLYLTRANSFERASE"/>
    <property type="match status" value="1"/>
</dbReference>
<comment type="similarity">
    <text evidence="5 18">Belongs to the CDS family.</text>
</comment>
<evidence type="ECO:0000256" key="15">
    <source>
        <dbReference type="ARBA" id="ARBA00023136"/>
    </source>
</evidence>
<evidence type="ECO:0000256" key="16">
    <source>
        <dbReference type="ARBA" id="ARBA00023209"/>
    </source>
</evidence>
<comment type="pathway">
    <text evidence="4">Lipid metabolism.</text>
</comment>
<keyword evidence="14" id="KW-0443">Lipid metabolism</keyword>
<evidence type="ECO:0000256" key="7">
    <source>
        <dbReference type="ARBA" id="ARBA00019373"/>
    </source>
</evidence>
<comment type="subcellular location">
    <subcellularLocation>
        <location evidence="2">Cell membrane</location>
        <topology evidence="2">Multi-pass membrane protein</topology>
    </subcellularLocation>
</comment>
<feature type="transmembrane region" description="Helical" evidence="19">
    <location>
        <begin position="147"/>
        <end position="167"/>
    </location>
</feature>
<dbReference type="UniPathway" id="UPA00557">
    <property type="reaction ID" value="UER00614"/>
</dbReference>
<keyword evidence="17" id="KW-1208">Phospholipid metabolism</keyword>
<reference evidence="21" key="1">
    <citation type="submission" date="2016-01" db="EMBL/GenBank/DDBJ databases">
        <authorList>
            <person name="Mitreva M."/>
            <person name="Pepin K.H."/>
            <person name="Mihindukulasuriya K.A."/>
            <person name="Fulton R."/>
            <person name="Fronick C."/>
            <person name="O'Laughlin M."/>
            <person name="Miner T."/>
            <person name="Herter B."/>
            <person name="Rosa B.A."/>
            <person name="Cordes M."/>
            <person name="Tomlinson C."/>
            <person name="Wollam A."/>
            <person name="Palsikar V.B."/>
            <person name="Mardis E.R."/>
            <person name="Wilson R.K."/>
        </authorList>
    </citation>
    <scope>NUCLEOTIDE SEQUENCE [LARGE SCALE GENOMIC DNA]</scope>
    <source>
        <strain evidence="21">KA00182</strain>
    </source>
</reference>
<evidence type="ECO:0000256" key="4">
    <source>
        <dbReference type="ARBA" id="ARBA00005189"/>
    </source>
</evidence>
<dbReference type="EC" id="2.7.7.41" evidence="6 18"/>
<evidence type="ECO:0000256" key="14">
    <source>
        <dbReference type="ARBA" id="ARBA00023098"/>
    </source>
</evidence>
<keyword evidence="12 18" id="KW-0548">Nucleotidyltransferase</keyword>
<dbReference type="Pfam" id="PF01148">
    <property type="entry name" value="CTP_transf_1"/>
    <property type="match status" value="1"/>
</dbReference>
<feature type="transmembrane region" description="Helical" evidence="19">
    <location>
        <begin position="77"/>
        <end position="94"/>
    </location>
</feature>
<evidence type="ECO:0000256" key="6">
    <source>
        <dbReference type="ARBA" id="ARBA00012487"/>
    </source>
</evidence>
<evidence type="ECO:0000256" key="1">
    <source>
        <dbReference type="ARBA" id="ARBA00001698"/>
    </source>
</evidence>
<evidence type="ECO:0000313" key="20">
    <source>
        <dbReference type="EMBL" id="KXB90737.1"/>
    </source>
</evidence>
<evidence type="ECO:0000256" key="5">
    <source>
        <dbReference type="ARBA" id="ARBA00010185"/>
    </source>
</evidence>
<evidence type="ECO:0000256" key="19">
    <source>
        <dbReference type="SAM" id="Phobius"/>
    </source>
</evidence>
<evidence type="ECO:0000256" key="10">
    <source>
        <dbReference type="ARBA" id="ARBA00022679"/>
    </source>
</evidence>
<keyword evidence="15 19" id="KW-0472">Membrane</keyword>
<organism evidence="20 21">
    <name type="scientific">Megasphaera hutchinsoni</name>
    <dbReference type="NCBI Taxonomy" id="1588748"/>
    <lineage>
        <taxon>Bacteria</taxon>
        <taxon>Bacillati</taxon>
        <taxon>Bacillota</taxon>
        <taxon>Negativicutes</taxon>
        <taxon>Veillonellales</taxon>
        <taxon>Veillonellaceae</taxon>
        <taxon>Megasphaera</taxon>
    </lineage>
</organism>
<feature type="transmembrane region" description="Helical" evidence="19">
    <location>
        <begin position="214"/>
        <end position="234"/>
    </location>
</feature>
<dbReference type="AlphaFoldDB" id="A0A134CF66"/>
<feature type="transmembrane region" description="Helical" evidence="19">
    <location>
        <begin position="188"/>
        <end position="208"/>
    </location>
</feature>
<dbReference type="Proteomes" id="UP000070160">
    <property type="component" value="Unassembled WGS sequence"/>
</dbReference>
<keyword evidence="21" id="KW-1185">Reference proteome</keyword>
<evidence type="ECO:0000256" key="9">
    <source>
        <dbReference type="ARBA" id="ARBA00022516"/>
    </source>
</evidence>
<evidence type="ECO:0000256" key="13">
    <source>
        <dbReference type="ARBA" id="ARBA00022989"/>
    </source>
</evidence>
<dbReference type="GO" id="GO:0016024">
    <property type="term" value="P:CDP-diacylglycerol biosynthetic process"/>
    <property type="evidence" value="ECO:0007669"/>
    <property type="project" value="UniProtKB-UniPathway"/>
</dbReference>
<keyword evidence="11 18" id="KW-0812">Transmembrane</keyword>
<evidence type="ECO:0000256" key="8">
    <source>
        <dbReference type="ARBA" id="ARBA00022475"/>
    </source>
</evidence>
<keyword evidence="10 18" id="KW-0808">Transferase</keyword>
<name>A0A134CF66_9FIRM</name>
<comment type="pathway">
    <text evidence="3 18">Phospholipid metabolism; CDP-diacylglycerol biosynthesis; CDP-diacylglycerol from sn-glycerol 3-phosphate: step 3/3.</text>
</comment>
<dbReference type="GO" id="GO:0004605">
    <property type="term" value="F:phosphatidate cytidylyltransferase activity"/>
    <property type="evidence" value="ECO:0007669"/>
    <property type="project" value="UniProtKB-EC"/>
</dbReference>
<dbReference type="STRING" id="1588748.HMPREF3182_01162"/>
<feature type="transmembrane region" description="Helical" evidence="19">
    <location>
        <begin position="106"/>
        <end position="135"/>
    </location>
</feature>
<evidence type="ECO:0000256" key="11">
    <source>
        <dbReference type="ARBA" id="ARBA00022692"/>
    </source>
</evidence>
<sequence>MLGKRILSGIIGGLLAIGVIYEGNWLFFIAIILLTMWGWREYIRLVRHISVNVPILFGYGWLLLFLGSVWFSQIQCTILLGAILVYWSLLRPIFFHNKIKFVDSAYAFMGLVYVAFGFTAMLALRCSSLGIHLGLDQVPFGVDSTRVIMFLLIFSTWASDTCAFFVGKYWGTHKLCVAISPGKTKEGIIGGCIGTIVVAMIVAVVGQIPVIHGFLIGIIIAVMAPLGDLIESVLKRTCGVKDSGTLIPGHGGVLDRFDSLLVAAPMVLLYVYIVT</sequence>
<keyword evidence="9" id="KW-0444">Lipid biosynthesis</keyword>
<dbReference type="PROSITE" id="PS01315">
    <property type="entry name" value="CDS"/>
    <property type="match status" value="1"/>
</dbReference>
<gene>
    <name evidence="20" type="ORF">HMPREF3182_01162</name>
</gene>
<evidence type="ECO:0000256" key="3">
    <source>
        <dbReference type="ARBA" id="ARBA00005119"/>
    </source>
</evidence>
<dbReference type="PATRIC" id="fig|1588748.3.peg.1121"/>
<comment type="catalytic activity">
    <reaction evidence="1 18">
        <text>a 1,2-diacyl-sn-glycero-3-phosphate + CTP + H(+) = a CDP-1,2-diacyl-sn-glycerol + diphosphate</text>
        <dbReference type="Rhea" id="RHEA:16229"/>
        <dbReference type="ChEBI" id="CHEBI:15378"/>
        <dbReference type="ChEBI" id="CHEBI:33019"/>
        <dbReference type="ChEBI" id="CHEBI:37563"/>
        <dbReference type="ChEBI" id="CHEBI:58332"/>
        <dbReference type="ChEBI" id="CHEBI:58608"/>
        <dbReference type="EC" id="2.7.7.41"/>
    </reaction>
</comment>
<evidence type="ECO:0000256" key="18">
    <source>
        <dbReference type="RuleBase" id="RU003938"/>
    </source>
</evidence>
<comment type="caution">
    <text evidence="20">The sequence shown here is derived from an EMBL/GenBank/DDBJ whole genome shotgun (WGS) entry which is preliminary data.</text>
</comment>
<dbReference type="EMBL" id="LSDT01000044">
    <property type="protein sequence ID" value="KXB90737.1"/>
    <property type="molecule type" value="Genomic_DNA"/>
</dbReference>
<feature type="transmembrane region" description="Helical" evidence="19">
    <location>
        <begin position="254"/>
        <end position="273"/>
    </location>
</feature>
<feature type="transmembrane region" description="Helical" evidence="19">
    <location>
        <begin position="6"/>
        <end position="39"/>
    </location>
</feature>
<dbReference type="GO" id="GO:0005886">
    <property type="term" value="C:plasma membrane"/>
    <property type="evidence" value="ECO:0007669"/>
    <property type="project" value="UniProtKB-SubCell"/>
</dbReference>